<organism evidence="1 2">
    <name type="scientific">Seiridium unicorne</name>
    <dbReference type="NCBI Taxonomy" id="138068"/>
    <lineage>
        <taxon>Eukaryota</taxon>
        <taxon>Fungi</taxon>
        <taxon>Dikarya</taxon>
        <taxon>Ascomycota</taxon>
        <taxon>Pezizomycotina</taxon>
        <taxon>Sordariomycetes</taxon>
        <taxon>Xylariomycetidae</taxon>
        <taxon>Amphisphaeriales</taxon>
        <taxon>Sporocadaceae</taxon>
        <taxon>Seiridium</taxon>
    </lineage>
</organism>
<accession>A0ABR2UX28</accession>
<name>A0ABR2UX28_9PEZI</name>
<proteinExistence type="predicted"/>
<dbReference type="EMBL" id="JARVKF010000330">
    <property type="protein sequence ID" value="KAK9419254.1"/>
    <property type="molecule type" value="Genomic_DNA"/>
</dbReference>
<reference evidence="1 2" key="1">
    <citation type="journal article" date="2024" name="J. Plant Pathol.">
        <title>Sequence and assembly of the genome of Seiridium unicorne, isolate CBS 538.82, causal agent of cypress canker disease.</title>
        <authorList>
            <person name="Scali E."/>
            <person name="Rocca G.D."/>
            <person name="Danti R."/>
            <person name="Garbelotto M."/>
            <person name="Barberini S."/>
            <person name="Baroncelli R."/>
            <person name="Emiliani G."/>
        </authorList>
    </citation>
    <scope>NUCLEOTIDE SEQUENCE [LARGE SCALE GENOMIC DNA]</scope>
    <source>
        <strain evidence="1 2">BM-138-508</strain>
    </source>
</reference>
<dbReference type="Proteomes" id="UP001408356">
    <property type="component" value="Unassembled WGS sequence"/>
</dbReference>
<gene>
    <name evidence="1" type="ORF">SUNI508_01231</name>
</gene>
<evidence type="ECO:0000313" key="1">
    <source>
        <dbReference type="EMBL" id="KAK9419254.1"/>
    </source>
</evidence>
<evidence type="ECO:0000313" key="2">
    <source>
        <dbReference type="Proteomes" id="UP001408356"/>
    </source>
</evidence>
<protein>
    <submittedName>
        <fullName evidence="1">Uncharacterized protein</fullName>
    </submittedName>
</protein>
<sequence length="386" mass="42708">MSRRTVLGVIGAGNGAFEVAARRIPQHASRSFSSTAHRNATQITHFTPTSSPELDTTLSTIREKIILPSYLTLAQRKKILSPKWAKKLQADPITIEIDGEIFKFRYMNPLSGEIPNTRKAVVDAIEKFDGESDEDFKNLRPLLEGIYKTGRRMDDDFYTKVLRIVGSKGRTFELVELARGCKKTGFKLNTSEKVNEVLHFIQMSALESGWNKSETEQALRWAEVVVEMTEDKAHAPLAKSEGDLPLSRDPQVLMAPLHLVAALVVKSGASDEKLVAKANKLASTIVKLWPAGQGLKKLHSLRSYVDKYQMRYLLEPNKFVALTSPLLHGLKLASQVVTEPGLAAELQARAEALQSEITGAIDGGVKNGRNRRSSIVQEKFFGGEDA</sequence>
<keyword evidence="2" id="KW-1185">Reference proteome</keyword>
<comment type="caution">
    <text evidence="1">The sequence shown here is derived from an EMBL/GenBank/DDBJ whole genome shotgun (WGS) entry which is preliminary data.</text>
</comment>